<dbReference type="EMBL" id="CAJVPP010009336">
    <property type="protein sequence ID" value="CAG8703791.1"/>
    <property type="molecule type" value="Genomic_DNA"/>
</dbReference>
<feature type="non-terminal residue" evidence="1">
    <location>
        <position position="1"/>
    </location>
</feature>
<proteinExistence type="predicted"/>
<evidence type="ECO:0000313" key="2">
    <source>
        <dbReference type="Proteomes" id="UP000789375"/>
    </source>
</evidence>
<dbReference type="GO" id="GO:0019005">
    <property type="term" value="C:SCF ubiquitin ligase complex"/>
    <property type="evidence" value="ECO:0007669"/>
    <property type="project" value="TreeGrafter"/>
</dbReference>
<dbReference type="InterPro" id="IPR032675">
    <property type="entry name" value="LRR_dom_sf"/>
</dbReference>
<dbReference type="AlphaFoldDB" id="A0A9N9N620"/>
<protein>
    <submittedName>
        <fullName evidence="1">10815_t:CDS:1</fullName>
    </submittedName>
</protein>
<reference evidence="1" key="1">
    <citation type="submission" date="2021-06" db="EMBL/GenBank/DDBJ databases">
        <authorList>
            <person name="Kallberg Y."/>
            <person name="Tangrot J."/>
            <person name="Rosling A."/>
        </authorList>
    </citation>
    <scope>NUCLEOTIDE SEQUENCE</scope>
    <source>
        <strain evidence="1">87-6 pot B 2015</strain>
    </source>
</reference>
<dbReference type="Proteomes" id="UP000789375">
    <property type="component" value="Unassembled WGS sequence"/>
</dbReference>
<sequence length="463" mass="54132">DKATLHSCLLVNHLWCQVSVRILWRNVWGYKCKPHKLHQFLNTLTTCLPNESKELLRKNGIYISRQSSLLNYASYCRVLSIHEIDRMIQYVLKNQCSTPWGLRYHKYLLSQEILKMFMKQIPSLKELKCDSIENLSNASFIHFPGSLECLKNLSVLKCSSGVYPEFFYQLSQSCHNIQSLTIKVKCEISNGLIDLISLQNNLKHLTLIIIQTSFDNQWTEIIPSLTNHSKTLIKLRIYGGENYGPLSFIADFKNLQELFLSFYYLDTFGDFKELQHVDFPHLRILKFPYGYPNHEYLIKFLERNGKNLIEFDIGDDNVYSNLAIAKFCPNLRILSTLIDDLSTLEEILINCQQLESLKVWCGNGNDFFNESELLELIAKCSPKMFYELKIYYAENVQSELLSKELESFLSNWTNRTPLSLIIINNNRYCSNSLDTKNENMRIIEKYHKLGIIKKFKILIEDDE</sequence>
<evidence type="ECO:0000313" key="1">
    <source>
        <dbReference type="EMBL" id="CAG8703791.1"/>
    </source>
</evidence>
<organism evidence="1 2">
    <name type="scientific">Funneliformis mosseae</name>
    <name type="common">Endomycorrhizal fungus</name>
    <name type="synonym">Glomus mosseae</name>
    <dbReference type="NCBI Taxonomy" id="27381"/>
    <lineage>
        <taxon>Eukaryota</taxon>
        <taxon>Fungi</taxon>
        <taxon>Fungi incertae sedis</taxon>
        <taxon>Mucoromycota</taxon>
        <taxon>Glomeromycotina</taxon>
        <taxon>Glomeromycetes</taxon>
        <taxon>Glomerales</taxon>
        <taxon>Glomeraceae</taxon>
        <taxon>Funneliformis</taxon>
    </lineage>
</organism>
<name>A0A9N9N620_FUNMO</name>
<accession>A0A9N9N620</accession>
<dbReference type="GO" id="GO:0031146">
    <property type="term" value="P:SCF-dependent proteasomal ubiquitin-dependent protein catabolic process"/>
    <property type="evidence" value="ECO:0007669"/>
    <property type="project" value="TreeGrafter"/>
</dbReference>
<dbReference type="Gene3D" id="3.80.10.10">
    <property type="entry name" value="Ribonuclease Inhibitor"/>
    <property type="match status" value="1"/>
</dbReference>
<dbReference type="PANTHER" id="PTHR13318:SF190">
    <property type="entry name" value="PARTNER OF PAIRED, ISOFORM B"/>
    <property type="match status" value="1"/>
</dbReference>
<keyword evidence="2" id="KW-1185">Reference proteome</keyword>
<dbReference type="SUPFAM" id="SSF52047">
    <property type="entry name" value="RNI-like"/>
    <property type="match status" value="1"/>
</dbReference>
<dbReference type="PANTHER" id="PTHR13318">
    <property type="entry name" value="PARTNER OF PAIRED, ISOFORM B-RELATED"/>
    <property type="match status" value="1"/>
</dbReference>
<comment type="caution">
    <text evidence="1">The sequence shown here is derived from an EMBL/GenBank/DDBJ whole genome shotgun (WGS) entry which is preliminary data.</text>
</comment>
<gene>
    <name evidence="1" type="ORF">FMOSSE_LOCUS13942</name>
</gene>